<dbReference type="AlphaFoldDB" id="A0A151M0Z4"/>
<gene>
    <name evidence="1" type="ORF">Y1Q_0011744</name>
</gene>
<proteinExistence type="predicted"/>
<evidence type="ECO:0000313" key="1">
    <source>
        <dbReference type="EMBL" id="KYO18181.1"/>
    </source>
</evidence>
<accession>A0A151M0Z4</accession>
<protein>
    <submittedName>
        <fullName evidence="1">Uncharacterized protein</fullName>
    </submittedName>
</protein>
<sequence length="75" mass="8209">MLILILRRSTQLPPAAGATVVPPDKWCTAVGAPPAFPRLLDETWLCPALARLDSINDTYTTGTDAYKIDLRREGL</sequence>
<evidence type="ECO:0000313" key="2">
    <source>
        <dbReference type="Proteomes" id="UP000050525"/>
    </source>
</evidence>
<name>A0A151M0Z4_ALLMI</name>
<keyword evidence="2" id="KW-1185">Reference proteome</keyword>
<dbReference type="EMBL" id="AKHW03006853">
    <property type="protein sequence ID" value="KYO18181.1"/>
    <property type="molecule type" value="Genomic_DNA"/>
</dbReference>
<comment type="caution">
    <text evidence="1">The sequence shown here is derived from an EMBL/GenBank/DDBJ whole genome shotgun (WGS) entry which is preliminary data.</text>
</comment>
<dbReference type="Proteomes" id="UP000050525">
    <property type="component" value="Unassembled WGS sequence"/>
</dbReference>
<reference evidence="1 2" key="1">
    <citation type="journal article" date="2012" name="Genome Biol.">
        <title>Sequencing three crocodilian genomes to illuminate the evolution of archosaurs and amniotes.</title>
        <authorList>
            <person name="St John J.A."/>
            <person name="Braun E.L."/>
            <person name="Isberg S.R."/>
            <person name="Miles L.G."/>
            <person name="Chong A.Y."/>
            <person name="Gongora J."/>
            <person name="Dalzell P."/>
            <person name="Moran C."/>
            <person name="Bed'hom B."/>
            <person name="Abzhanov A."/>
            <person name="Burgess S.C."/>
            <person name="Cooksey A.M."/>
            <person name="Castoe T.A."/>
            <person name="Crawford N.G."/>
            <person name="Densmore L.D."/>
            <person name="Drew J.C."/>
            <person name="Edwards S.V."/>
            <person name="Faircloth B.C."/>
            <person name="Fujita M.K."/>
            <person name="Greenwold M.J."/>
            <person name="Hoffmann F.G."/>
            <person name="Howard J.M."/>
            <person name="Iguchi T."/>
            <person name="Janes D.E."/>
            <person name="Khan S.Y."/>
            <person name="Kohno S."/>
            <person name="de Koning A.J."/>
            <person name="Lance S.L."/>
            <person name="McCarthy F.M."/>
            <person name="McCormack J.E."/>
            <person name="Merchant M.E."/>
            <person name="Peterson D.G."/>
            <person name="Pollock D.D."/>
            <person name="Pourmand N."/>
            <person name="Raney B.J."/>
            <person name="Roessler K.A."/>
            <person name="Sanford J.R."/>
            <person name="Sawyer R.H."/>
            <person name="Schmidt C.J."/>
            <person name="Triplett E.W."/>
            <person name="Tuberville T.D."/>
            <person name="Venegas-Anaya M."/>
            <person name="Howard J.T."/>
            <person name="Jarvis E.D."/>
            <person name="Guillette L.J.Jr."/>
            <person name="Glenn T.C."/>
            <person name="Green R.E."/>
            <person name="Ray D.A."/>
        </authorList>
    </citation>
    <scope>NUCLEOTIDE SEQUENCE [LARGE SCALE GENOMIC DNA]</scope>
    <source>
        <strain evidence="1">KSC_2009_1</strain>
    </source>
</reference>
<organism evidence="1 2">
    <name type="scientific">Alligator mississippiensis</name>
    <name type="common">American alligator</name>
    <dbReference type="NCBI Taxonomy" id="8496"/>
    <lineage>
        <taxon>Eukaryota</taxon>
        <taxon>Metazoa</taxon>
        <taxon>Chordata</taxon>
        <taxon>Craniata</taxon>
        <taxon>Vertebrata</taxon>
        <taxon>Euteleostomi</taxon>
        <taxon>Archelosauria</taxon>
        <taxon>Archosauria</taxon>
        <taxon>Crocodylia</taxon>
        <taxon>Alligatoridae</taxon>
        <taxon>Alligatorinae</taxon>
        <taxon>Alligator</taxon>
    </lineage>
</organism>